<keyword evidence="2" id="KW-0812">Transmembrane</keyword>
<keyword evidence="2" id="KW-1133">Transmembrane helix</keyword>
<name>A0A9Q9EJV8_9PEZI</name>
<organism evidence="3 4">
    <name type="scientific">Septoria linicola</name>
    <dbReference type="NCBI Taxonomy" id="215465"/>
    <lineage>
        <taxon>Eukaryota</taxon>
        <taxon>Fungi</taxon>
        <taxon>Dikarya</taxon>
        <taxon>Ascomycota</taxon>
        <taxon>Pezizomycotina</taxon>
        <taxon>Dothideomycetes</taxon>
        <taxon>Dothideomycetidae</taxon>
        <taxon>Mycosphaerellales</taxon>
        <taxon>Mycosphaerellaceae</taxon>
        <taxon>Septoria</taxon>
    </lineage>
</organism>
<feature type="transmembrane region" description="Helical" evidence="2">
    <location>
        <begin position="123"/>
        <end position="143"/>
    </location>
</feature>
<dbReference type="EMBL" id="CP099422">
    <property type="protein sequence ID" value="USW53430.1"/>
    <property type="molecule type" value="Genomic_DNA"/>
</dbReference>
<feature type="transmembrane region" description="Helical" evidence="2">
    <location>
        <begin position="86"/>
        <end position="111"/>
    </location>
</feature>
<feature type="transmembrane region" description="Helical" evidence="2">
    <location>
        <begin position="54"/>
        <end position="74"/>
    </location>
</feature>
<dbReference type="AlphaFoldDB" id="A0A9Q9EJV8"/>
<feature type="transmembrane region" description="Helical" evidence="2">
    <location>
        <begin position="155"/>
        <end position="175"/>
    </location>
</feature>
<evidence type="ECO:0000256" key="2">
    <source>
        <dbReference type="SAM" id="Phobius"/>
    </source>
</evidence>
<feature type="region of interest" description="Disordered" evidence="1">
    <location>
        <begin position="282"/>
        <end position="352"/>
    </location>
</feature>
<protein>
    <submittedName>
        <fullName evidence="3">Uncharacterized protein</fullName>
    </submittedName>
</protein>
<keyword evidence="4" id="KW-1185">Reference proteome</keyword>
<accession>A0A9Q9EJV8</accession>
<evidence type="ECO:0000256" key="1">
    <source>
        <dbReference type="SAM" id="MobiDB-lite"/>
    </source>
</evidence>
<evidence type="ECO:0000313" key="4">
    <source>
        <dbReference type="Proteomes" id="UP001056384"/>
    </source>
</evidence>
<keyword evidence="2" id="KW-0472">Membrane</keyword>
<dbReference type="Proteomes" id="UP001056384">
    <property type="component" value="Chromosome 5"/>
</dbReference>
<proteinExistence type="predicted"/>
<feature type="compositionally biased region" description="Basic and acidic residues" evidence="1">
    <location>
        <begin position="327"/>
        <end position="352"/>
    </location>
</feature>
<feature type="compositionally biased region" description="Polar residues" evidence="1">
    <location>
        <begin position="297"/>
        <end position="320"/>
    </location>
</feature>
<reference evidence="3" key="1">
    <citation type="submission" date="2022-06" db="EMBL/GenBank/DDBJ databases">
        <title>Complete genome sequences of two strains of the flax pathogen Septoria linicola.</title>
        <authorList>
            <person name="Lapalu N."/>
            <person name="Simon A."/>
            <person name="Demenou B."/>
            <person name="Paumier D."/>
            <person name="Guillot M.-P."/>
            <person name="Gout L."/>
            <person name="Valade R."/>
        </authorList>
    </citation>
    <scope>NUCLEOTIDE SEQUENCE</scope>
    <source>
        <strain evidence="3">SE15195</strain>
    </source>
</reference>
<gene>
    <name evidence="3" type="ORF">Slin15195_G067490</name>
</gene>
<sequence>MYAGQGESLEDPRSTRAKSSTLDAFKRLRAPGRPRAQSYRTIDGLSAGRDAVAWYWRLVGIASSFMILGGFLMLPATFEKDPDMRVTQAVIGIFAVALLTAGFSFIALLCFAVRNPLFQADNIFLPAFTSCALGLLTVFYSFLVFNRYEWNTPALLVTVAAAVSTIGYGGLLVWTQRKVGFVKTRLQHQQLPVPMIQMQPRAESQTALTQEQTYYQNYNQNMFPSAYSRAGQPVTPHTGYDPDSITEEEMQRQQMLMLLLTRDAPSTPAPSASTFHIDWQGREEEDPPAGGWYAPQSGASSAYPQTAYPSPGITRQSTNDMRPWDGVWREVRRPGSQDFREARRREIEEGGR</sequence>
<evidence type="ECO:0000313" key="3">
    <source>
        <dbReference type="EMBL" id="USW53430.1"/>
    </source>
</evidence>